<evidence type="ECO:0000256" key="1">
    <source>
        <dbReference type="ARBA" id="ARBA00004123"/>
    </source>
</evidence>
<dbReference type="AlphaFoldDB" id="A0A0V1C210"/>
<dbReference type="PANTHER" id="PTHR15741">
    <property type="entry name" value="BASIC HELIX-LOOP-HELIX ZIP TRANSCRIPTION FACTOR"/>
    <property type="match status" value="1"/>
</dbReference>
<feature type="region of interest" description="Disordered" evidence="6">
    <location>
        <begin position="462"/>
        <end position="496"/>
    </location>
</feature>
<dbReference type="InterPro" id="IPR011598">
    <property type="entry name" value="bHLH_dom"/>
</dbReference>
<comment type="subcellular location">
    <subcellularLocation>
        <location evidence="1">Nucleus</location>
    </subcellularLocation>
</comment>
<dbReference type="GO" id="GO:0005634">
    <property type="term" value="C:nucleus"/>
    <property type="evidence" value="ECO:0007669"/>
    <property type="project" value="UniProtKB-SubCell"/>
</dbReference>
<feature type="compositionally biased region" description="Polar residues" evidence="6">
    <location>
        <begin position="34"/>
        <end position="51"/>
    </location>
</feature>
<dbReference type="GO" id="GO:0000981">
    <property type="term" value="F:DNA-binding transcription factor activity, RNA polymerase II-specific"/>
    <property type="evidence" value="ECO:0007669"/>
    <property type="project" value="TreeGrafter"/>
</dbReference>
<sequence>MKNGGDQRRQLNIEDNDENDDCSDPDYESKVRICNNSRLSTPMKESTGSNSVPPPAAASAAAAAAGVTTKHHGRHHRLDADKRLRREIANSNERRRMQSINAGFQALKAMLPRREEEKMSKAAILQQTAQHVHSLNCKVADMTKKLVKLQKAYDSKGFQAHPCLEDNELVDVGVQTSESLFIDSIYPDALATSNGVLGGGGGGGCSSRKRQKTWRDSSSRLGSDSTSIGRPISKFSVACQTDFTDNTSVEFRYMKRKIIELHLAYDHERQLRAMRERQCNNLEINHFNSLSQVSGVSMLEFPVNSYHQATLLPVGNGFGPTVQVPFSTHAAVVTSSLPTAQAPPFMTASNAAESANVVHVSPQTSGTQGRSPVFSTSPLAAVTAMLSPTTVSVSGWNAAHSFDSAGCFSSFAGIPPPTLAAAAAANHGNFLHSGHVTVPQTKGLGSIIDAIRLLEGDHLFNDVEPHPTAKSDTKADNTSAASSRRQKEMSNNFPKKEPPNNDFYCFHPVDDEKLTVLEKIFNLSQFTHGSTDLRCVISKYLIVCIS</sequence>
<feature type="domain" description="BHLH" evidence="7">
    <location>
        <begin position="84"/>
        <end position="135"/>
    </location>
</feature>
<feature type="compositionally biased region" description="Basic and acidic residues" evidence="6">
    <location>
        <begin position="1"/>
        <end position="12"/>
    </location>
</feature>
<feature type="compositionally biased region" description="Polar residues" evidence="6">
    <location>
        <begin position="476"/>
        <end position="493"/>
    </location>
</feature>
<dbReference type="InterPro" id="IPR052207">
    <property type="entry name" value="Max-like/E-box_TFs"/>
</dbReference>
<dbReference type="EMBL" id="JYDH01000002">
    <property type="protein sequence ID" value="KRY43169.1"/>
    <property type="molecule type" value="Genomic_DNA"/>
</dbReference>
<dbReference type="OrthoDB" id="10029128at2759"/>
<feature type="compositionally biased region" description="Acidic residues" evidence="6">
    <location>
        <begin position="14"/>
        <end position="26"/>
    </location>
</feature>
<feature type="region of interest" description="Disordered" evidence="6">
    <location>
        <begin position="200"/>
        <end position="226"/>
    </location>
</feature>
<name>A0A0V1C210_TRISP</name>
<comment type="caution">
    <text evidence="8">The sequence shown here is derived from an EMBL/GenBank/DDBJ whole genome shotgun (WGS) entry which is preliminary data.</text>
</comment>
<keyword evidence="2" id="KW-0805">Transcription regulation</keyword>
<dbReference type="Proteomes" id="UP000054776">
    <property type="component" value="Unassembled WGS sequence"/>
</dbReference>
<organism evidence="8 9">
    <name type="scientific">Trichinella spiralis</name>
    <name type="common">Trichina worm</name>
    <dbReference type="NCBI Taxonomy" id="6334"/>
    <lineage>
        <taxon>Eukaryota</taxon>
        <taxon>Metazoa</taxon>
        <taxon>Ecdysozoa</taxon>
        <taxon>Nematoda</taxon>
        <taxon>Enoplea</taxon>
        <taxon>Dorylaimia</taxon>
        <taxon>Trichinellida</taxon>
        <taxon>Trichinellidae</taxon>
        <taxon>Trichinella</taxon>
    </lineage>
</organism>
<protein>
    <submittedName>
        <fullName evidence="8">Helix-loop-helix protein 11</fullName>
    </submittedName>
</protein>
<evidence type="ECO:0000259" key="7">
    <source>
        <dbReference type="PROSITE" id="PS50888"/>
    </source>
</evidence>
<keyword evidence="4" id="KW-0804">Transcription</keyword>
<evidence type="ECO:0000256" key="2">
    <source>
        <dbReference type="ARBA" id="ARBA00023015"/>
    </source>
</evidence>
<dbReference type="PROSITE" id="PS50888">
    <property type="entry name" value="BHLH"/>
    <property type="match status" value="1"/>
</dbReference>
<dbReference type="SMART" id="SM00353">
    <property type="entry name" value="HLH"/>
    <property type="match status" value="1"/>
</dbReference>
<dbReference type="PANTHER" id="PTHR15741:SF27">
    <property type="entry name" value="TRANSCRIPTION FACTOR AP-4"/>
    <property type="match status" value="1"/>
</dbReference>
<dbReference type="InParanoid" id="A0A0V1C210"/>
<proteinExistence type="predicted"/>
<reference evidence="8 9" key="1">
    <citation type="submission" date="2015-01" db="EMBL/GenBank/DDBJ databases">
        <title>Evolution of Trichinella species and genotypes.</title>
        <authorList>
            <person name="Korhonen P.K."/>
            <person name="Edoardo P."/>
            <person name="Giuseppe L.R."/>
            <person name="Gasser R.B."/>
        </authorList>
    </citation>
    <scope>NUCLEOTIDE SEQUENCE [LARGE SCALE GENOMIC DNA]</scope>
    <source>
        <strain evidence="8">ISS3</strain>
    </source>
</reference>
<evidence type="ECO:0000313" key="9">
    <source>
        <dbReference type="Proteomes" id="UP000054776"/>
    </source>
</evidence>
<keyword evidence="5" id="KW-0539">Nucleus</keyword>
<dbReference type="InterPro" id="IPR036638">
    <property type="entry name" value="HLH_DNA-bd_sf"/>
</dbReference>
<dbReference type="CDD" id="cd11419">
    <property type="entry name" value="bHLHzip_TFAP4"/>
    <property type="match status" value="1"/>
</dbReference>
<dbReference type="Gene3D" id="4.10.280.10">
    <property type="entry name" value="Helix-loop-helix DNA-binding domain"/>
    <property type="match status" value="1"/>
</dbReference>
<keyword evidence="9" id="KW-1185">Reference proteome</keyword>
<feature type="region of interest" description="Disordered" evidence="6">
    <location>
        <begin position="1"/>
        <end position="57"/>
    </location>
</feature>
<dbReference type="GO" id="GO:0046983">
    <property type="term" value="F:protein dimerization activity"/>
    <property type="evidence" value="ECO:0007669"/>
    <property type="project" value="InterPro"/>
</dbReference>
<evidence type="ECO:0000256" key="6">
    <source>
        <dbReference type="SAM" id="MobiDB-lite"/>
    </source>
</evidence>
<keyword evidence="3" id="KW-0238">DNA-binding</keyword>
<evidence type="ECO:0000256" key="4">
    <source>
        <dbReference type="ARBA" id="ARBA00023163"/>
    </source>
</evidence>
<accession>A0A0V1C210</accession>
<gene>
    <name evidence="8" type="primary">TFAP4</name>
    <name evidence="8" type="ORF">T01_8755</name>
</gene>
<evidence type="ECO:0000256" key="5">
    <source>
        <dbReference type="ARBA" id="ARBA00023242"/>
    </source>
</evidence>
<dbReference type="Pfam" id="PF00010">
    <property type="entry name" value="HLH"/>
    <property type="match status" value="1"/>
</dbReference>
<evidence type="ECO:0000256" key="3">
    <source>
        <dbReference type="ARBA" id="ARBA00023125"/>
    </source>
</evidence>
<evidence type="ECO:0000313" key="8">
    <source>
        <dbReference type="EMBL" id="KRY43169.1"/>
    </source>
</evidence>
<feature type="compositionally biased region" description="Basic and acidic residues" evidence="6">
    <location>
        <begin position="462"/>
        <end position="475"/>
    </location>
</feature>
<dbReference type="STRING" id="6334.A0A0V1C210"/>
<dbReference type="GO" id="GO:0000978">
    <property type="term" value="F:RNA polymerase II cis-regulatory region sequence-specific DNA binding"/>
    <property type="evidence" value="ECO:0007669"/>
    <property type="project" value="TreeGrafter"/>
</dbReference>
<dbReference type="SUPFAM" id="SSF47459">
    <property type="entry name" value="HLH, helix-loop-helix DNA-binding domain"/>
    <property type="match status" value="1"/>
</dbReference>